<keyword evidence="6" id="KW-0812">Transmembrane</keyword>
<evidence type="ECO:0000256" key="2">
    <source>
        <dbReference type="ARBA" id="ARBA00009450"/>
    </source>
</evidence>
<accession>A0A7W6H4C9</accession>
<evidence type="ECO:0000256" key="12">
    <source>
        <dbReference type="ARBA" id="ARBA00023139"/>
    </source>
</evidence>
<evidence type="ECO:0000256" key="9">
    <source>
        <dbReference type="ARBA" id="ARBA00023065"/>
    </source>
</evidence>
<reference evidence="17 18" key="1">
    <citation type="submission" date="2020-08" db="EMBL/GenBank/DDBJ databases">
        <title>Genomic Encyclopedia of Type Strains, Phase IV (KMG-IV): sequencing the most valuable type-strain genomes for metagenomic binning, comparative biology and taxonomic classification.</title>
        <authorList>
            <person name="Goeker M."/>
        </authorList>
    </citation>
    <scope>NUCLEOTIDE SEQUENCE [LARGE SCALE GENOMIC DNA]</scope>
    <source>
        <strain evidence="17 18">DSM 102238</strain>
    </source>
</reference>
<evidence type="ECO:0000256" key="6">
    <source>
        <dbReference type="ARBA" id="ARBA00022692"/>
    </source>
</evidence>
<gene>
    <name evidence="17" type="ORF">GGR04_002016</name>
</gene>
<dbReference type="Pfam" id="PF02563">
    <property type="entry name" value="Poly_export"/>
    <property type="match status" value="1"/>
</dbReference>
<keyword evidence="8" id="KW-0625">Polysaccharide transport</keyword>
<dbReference type="Gene3D" id="3.30.1950.10">
    <property type="entry name" value="wza like domain"/>
    <property type="match status" value="1"/>
</dbReference>
<dbReference type="GO" id="GO:0046930">
    <property type="term" value="C:pore complex"/>
    <property type="evidence" value="ECO:0007669"/>
    <property type="project" value="UniProtKB-KW"/>
</dbReference>
<evidence type="ECO:0000256" key="10">
    <source>
        <dbReference type="ARBA" id="ARBA00023114"/>
    </source>
</evidence>
<comment type="subcellular location">
    <subcellularLocation>
        <location evidence="1">Cell outer membrane</location>
        <topology evidence="1">Multi-pass membrane protein</topology>
    </subcellularLocation>
</comment>
<dbReference type="GO" id="GO:0015288">
    <property type="term" value="F:porin activity"/>
    <property type="evidence" value="ECO:0007669"/>
    <property type="project" value="UniProtKB-KW"/>
</dbReference>
<feature type="domain" description="SLBB" evidence="16">
    <location>
        <begin position="182"/>
        <end position="257"/>
    </location>
</feature>
<evidence type="ECO:0000256" key="4">
    <source>
        <dbReference type="ARBA" id="ARBA00022452"/>
    </source>
</evidence>
<organism evidence="17 18">
    <name type="scientific">Aureimonas pseudogalii</name>
    <dbReference type="NCBI Taxonomy" id="1744844"/>
    <lineage>
        <taxon>Bacteria</taxon>
        <taxon>Pseudomonadati</taxon>
        <taxon>Pseudomonadota</taxon>
        <taxon>Alphaproteobacteria</taxon>
        <taxon>Hyphomicrobiales</taxon>
        <taxon>Aurantimonadaceae</taxon>
        <taxon>Aureimonas</taxon>
    </lineage>
</organism>
<evidence type="ECO:0000313" key="18">
    <source>
        <dbReference type="Proteomes" id="UP000542776"/>
    </source>
</evidence>
<evidence type="ECO:0000256" key="5">
    <source>
        <dbReference type="ARBA" id="ARBA00022597"/>
    </source>
</evidence>
<keyword evidence="4" id="KW-1134">Transmembrane beta strand</keyword>
<keyword evidence="5" id="KW-0762">Sugar transport</keyword>
<evidence type="ECO:0000256" key="3">
    <source>
        <dbReference type="ARBA" id="ARBA00022448"/>
    </source>
</evidence>
<sequence length="402" mass="42525">MWTRGLRSGGTLIAVLGVSACTTLPRSGPDDKAIRQEAAFHIQGPKAGNPLLDYALVDLTPNVLSYFPQKPATSLSAGFGSKRSGPPSVSLGVGDVVEVSIFESAAGGLFVPADAGSRPGNYVTLPRQTIDTGGNLSVPYAGRIRAAGRSMAQVQADIERRLADRAIEPQVVLNLVESRSSQISVLGDVNSPAKFETTPNGDRVLDAISRAGGITASGAESYITLQRNGTSATVLFNTLLEKPEENIYLYPGDTIFVNRERRTFLALGASGLTGRIDFEESNITLAEAVGKSGGLLDASADPGQVFVYRLVDPAILARMGIPVDFKAGTGYPVIFRSNMRDPSAYFLAQSFPMQDKDILYVSNADAVELTKVFNIVASATSTVSGTATDVVLTSNPSRAFRK</sequence>
<keyword evidence="14" id="KW-0449">Lipoprotein</keyword>
<dbReference type="PANTHER" id="PTHR33619:SF3">
    <property type="entry name" value="POLYSACCHARIDE EXPORT PROTEIN GFCE-RELATED"/>
    <property type="match status" value="1"/>
</dbReference>
<evidence type="ECO:0000256" key="13">
    <source>
        <dbReference type="ARBA" id="ARBA00023237"/>
    </source>
</evidence>
<dbReference type="Pfam" id="PF22461">
    <property type="entry name" value="SLBB_2"/>
    <property type="match status" value="1"/>
</dbReference>
<dbReference type="AlphaFoldDB" id="A0A7W6H4C9"/>
<evidence type="ECO:0000259" key="16">
    <source>
        <dbReference type="Pfam" id="PF22461"/>
    </source>
</evidence>
<dbReference type="InterPro" id="IPR049712">
    <property type="entry name" value="Poly_export"/>
</dbReference>
<comment type="similarity">
    <text evidence="2">Belongs to the BexD/CtrA/VexA family.</text>
</comment>
<keyword evidence="11" id="KW-0472">Membrane</keyword>
<dbReference type="GO" id="GO:0009279">
    <property type="term" value="C:cell outer membrane"/>
    <property type="evidence" value="ECO:0007669"/>
    <property type="project" value="UniProtKB-SubCell"/>
</dbReference>
<evidence type="ECO:0000259" key="15">
    <source>
        <dbReference type="Pfam" id="PF02563"/>
    </source>
</evidence>
<keyword evidence="13" id="KW-0998">Cell outer membrane</keyword>
<dbReference type="InterPro" id="IPR003715">
    <property type="entry name" value="Poly_export_N"/>
</dbReference>
<keyword evidence="12" id="KW-0564">Palmitate</keyword>
<protein>
    <submittedName>
        <fullName evidence="17">Polysaccharide export outer membrane protein</fullName>
    </submittedName>
</protein>
<feature type="domain" description="Polysaccharide export protein N-terminal" evidence="15">
    <location>
        <begin position="87"/>
        <end position="175"/>
    </location>
</feature>
<keyword evidence="3" id="KW-0813">Transport</keyword>
<keyword evidence="9" id="KW-0406">Ion transport</keyword>
<evidence type="ECO:0000256" key="1">
    <source>
        <dbReference type="ARBA" id="ARBA00004571"/>
    </source>
</evidence>
<dbReference type="PROSITE" id="PS51257">
    <property type="entry name" value="PROKAR_LIPOPROTEIN"/>
    <property type="match status" value="1"/>
</dbReference>
<dbReference type="GO" id="GO:0006811">
    <property type="term" value="P:monoatomic ion transport"/>
    <property type="evidence" value="ECO:0007669"/>
    <property type="project" value="UniProtKB-KW"/>
</dbReference>
<proteinExistence type="inferred from homology"/>
<dbReference type="Proteomes" id="UP000542776">
    <property type="component" value="Unassembled WGS sequence"/>
</dbReference>
<dbReference type="GO" id="GO:0015159">
    <property type="term" value="F:polysaccharide transmembrane transporter activity"/>
    <property type="evidence" value="ECO:0007669"/>
    <property type="project" value="InterPro"/>
</dbReference>
<evidence type="ECO:0000256" key="8">
    <source>
        <dbReference type="ARBA" id="ARBA00023047"/>
    </source>
</evidence>
<dbReference type="Gene3D" id="3.10.560.10">
    <property type="entry name" value="Outer membrane lipoprotein wza domain like"/>
    <property type="match status" value="2"/>
</dbReference>
<comment type="caution">
    <text evidence="17">The sequence shown here is derived from an EMBL/GenBank/DDBJ whole genome shotgun (WGS) entry which is preliminary data.</text>
</comment>
<keyword evidence="10" id="KW-0626">Porin</keyword>
<dbReference type="EMBL" id="JACIEK010000004">
    <property type="protein sequence ID" value="MBB3998177.1"/>
    <property type="molecule type" value="Genomic_DNA"/>
</dbReference>
<evidence type="ECO:0000313" key="17">
    <source>
        <dbReference type="EMBL" id="MBB3998177.1"/>
    </source>
</evidence>
<dbReference type="InterPro" id="IPR054765">
    <property type="entry name" value="SLBB_dom"/>
</dbReference>
<evidence type="ECO:0000256" key="14">
    <source>
        <dbReference type="ARBA" id="ARBA00023288"/>
    </source>
</evidence>
<keyword evidence="18" id="KW-1185">Reference proteome</keyword>
<evidence type="ECO:0000256" key="11">
    <source>
        <dbReference type="ARBA" id="ARBA00023136"/>
    </source>
</evidence>
<dbReference type="PANTHER" id="PTHR33619">
    <property type="entry name" value="POLYSACCHARIDE EXPORT PROTEIN GFCE-RELATED"/>
    <property type="match status" value="1"/>
</dbReference>
<keyword evidence="7" id="KW-0732">Signal</keyword>
<dbReference type="RefSeq" id="WP_183199714.1">
    <property type="nucleotide sequence ID" value="NZ_JACIEK010000004.1"/>
</dbReference>
<name>A0A7W6H4C9_9HYPH</name>
<evidence type="ECO:0000256" key="7">
    <source>
        <dbReference type="ARBA" id="ARBA00022729"/>
    </source>
</evidence>